<evidence type="ECO:0000256" key="3">
    <source>
        <dbReference type="ARBA" id="ARBA00023136"/>
    </source>
</evidence>
<keyword evidence="9" id="KW-1185">Reference proteome</keyword>
<dbReference type="SUPFAM" id="SSF53850">
    <property type="entry name" value="Periplasmic binding protein-like II"/>
    <property type="match status" value="1"/>
</dbReference>
<dbReference type="CDD" id="cd13585">
    <property type="entry name" value="PBP2_TMBP_like"/>
    <property type="match status" value="1"/>
</dbReference>
<keyword evidence="8" id="KW-0762">Sugar transport</keyword>
<gene>
    <name evidence="8" type="ORF">JOC48_004042</name>
</gene>
<protein>
    <submittedName>
        <fullName evidence="8">Multiple sugar transport system substrate-binding protein</fullName>
    </submittedName>
</protein>
<keyword evidence="4" id="KW-0564">Palmitate</keyword>
<dbReference type="Pfam" id="PF01547">
    <property type="entry name" value="SBP_bac_1"/>
    <property type="match status" value="1"/>
</dbReference>
<comment type="caution">
    <text evidence="8">The sequence shown here is derived from an EMBL/GenBank/DDBJ whole genome shotgun (WGS) entry which is preliminary data.</text>
</comment>
<keyword evidence="3" id="KW-0472">Membrane</keyword>
<reference evidence="8 9" key="1">
    <citation type="submission" date="2021-01" db="EMBL/GenBank/DDBJ databases">
        <title>Genomic Encyclopedia of Type Strains, Phase IV (KMG-IV): sequencing the most valuable type-strain genomes for metagenomic binning, comparative biology and taxonomic classification.</title>
        <authorList>
            <person name="Goeker M."/>
        </authorList>
    </citation>
    <scope>NUCLEOTIDE SEQUENCE [LARGE SCALE GENOMIC DNA]</scope>
    <source>
        <strain evidence="8 9">DSM 23711</strain>
    </source>
</reference>
<keyword evidence="1" id="KW-1003">Cell membrane</keyword>
<evidence type="ECO:0000256" key="1">
    <source>
        <dbReference type="ARBA" id="ARBA00022475"/>
    </source>
</evidence>
<dbReference type="PROSITE" id="PS51257">
    <property type="entry name" value="PROKAR_LIPOPROTEIN"/>
    <property type="match status" value="1"/>
</dbReference>
<keyword evidence="2 7" id="KW-0732">Signal</keyword>
<evidence type="ECO:0000256" key="6">
    <source>
        <dbReference type="SAM" id="MobiDB-lite"/>
    </source>
</evidence>
<name>A0ABS2N5U0_9BACI</name>
<feature type="chain" id="PRO_5047171885" evidence="7">
    <location>
        <begin position="22"/>
        <end position="454"/>
    </location>
</feature>
<feature type="signal peptide" evidence="7">
    <location>
        <begin position="1"/>
        <end position="21"/>
    </location>
</feature>
<dbReference type="PANTHER" id="PTHR43649">
    <property type="entry name" value="ARABINOSE-BINDING PROTEIN-RELATED"/>
    <property type="match status" value="1"/>
</dbReference>
<evidence type="ECO:0000256" key="4">
    <source>
        <dbReference type="ARBA" id="ARBA00023139"/>
    </source>
</evidence>
<evidence type="ECO:0000256" key="2">
    <source>
        <dbReference type="ARBA" id="ARBA00022729"/>
    </source>
</evidence>
<feature type="compositionally biased region" description="Low complexity" evidence="6">
    <location>
        <begin position="30"/>
        <end position="42"/>
    </location>
</feature>
<evidence type="ECO:0000313" key="9">
    <source>
        <dbReference type="Proteomes" id="UP001296943"/>
    </source>
</evidence>
<keyword evidence="8" id="KW-0813">Transport</keyword>
<evidence type="ECO:0000256" key="5">
    <source>
        <dbReference type="ARBA" id="ARBA00023288"/>
    </source>
</evidence>
<sequence length="454" mass="52369">MKRWAGLFFVLFILVSGCVQASERPDGKPNGQDNNNQSQAANEQEEVQLTYFSRYPEMEKTNQRLIDAFEEKNPHIQIELKSYAPLSYWSKISAMAAAGSAPDVFDMNSDFVDEWASKGFLYNLQDFVDNDINKEDYFTSVFDAVRYPDKETGDMYAFPYAWVTTVLYYNKDMFDEAGLEYPTKEWTWDEFLHAAQTLTLDTNNDGRTDQYGFWLYGRYAHIEPWIYQNDGLILNNEKTEFAMDDNAREAVKFLTNLTAEHKVSPKPMEMQGTNQSDIFPLGTAAMWVDGSWNIENNRNIINGQFDWGISTVPRGNNWKEDVAYGWPDNIAIFNETDHPQEAWEFIKFMTGKERTVENYTGGQVPVFKEAAISDEWLEKDKLPDNKSIILEQGELVVRNSFTRNWAEWRGYGTAEGSGMNGEVDQILDGKKTFDEAMDSLEKYANEVLEQAYQN</sequence>
<dbReference type="InterPro" id="IPR050490">
    <property type="entry name" value="Bact_solute-bd_prot1"/>
</dbReference>
<organism evidence="8 9">
    <name type="scientific">Aquibacillus albus</name>
    <dbReference type="NCBI Taxonomy" id="1168171"/>
    <lineage>
        <taxon>Bacteria</taxon>
        <taxon>Bacillati</taxon>
        <taxon>Bacillota</taxon>
        <taxon>Bacilli</taxon>
        <taxon>Bacillales</taxon>
        <taxon>Bacillaceae</taxon>
        <taxon>Aquibacillus</taxon>
    </lineage>
</organism>
<dbReference type="RefSeq" id="WP_204502120.1">
    <property type="nucleotide sequence ID" value="NZ_JAFBDR010000034.1"/>
</dbReference>
<keyword evidence="5" id="KW-0449">Lipoprotein</keyword>
<dbReference type="Gene3D" id="3.40.190.10">
    <property type="entry name" value="Periplasmic binding protein-like II"/>
    <property type="match status" value="1"/>
</dbReference>
<feature type="region of interest" description="Disordered" evidence="6">
    <location>
        <begin position="23"/>
        <end position="44"/>
    </location>
</feature>
<proteinExistence type="predicted"/>
<dbReference type="InterPro" id="IPR006059">
    <property type="entry name" value="SBP"/>
</dbReference>
<accession>A0ABS2N5U0</accession>
<dbReference type="Proteomes" id="UP001296943">
    <property type="component" value="Unassembled WGS sequence"/>
</dbReference>
<dbReference type="PANTHER" id="PTHR43649:SF33">
    <property type="entry name" value="POLYGALACTURONAN_RHAMNOGALACTURONAN-BINDING PROTEIN YTCQ"/>
    <property type="match status" value="1"/>
</dbReference>
<dbReference type="EMBL" id="JAFBDR010000034">
    <property type="protein sequence ID" value="MBM7573478.1"/>
    <property type="molecule type" value="Genomic_DNA"/>
</dbReference>
<evidence type="ECO:0000256" key="7">
    <source>
        <dbReference type="SAM" id="SignalP"/>
    </source>
</evidence>
<evidence type="ECO:0000313" key="8">
    <source>
        <dbReference type="EMBL" id="MBM7573478.1"/>
    </source>
</evidence>